<feature type="non-terminal residue" evidence="1">
    <location>
        <position position="1"/>
    </location>
</feature>
<dbReference type="AlphaFoldDB" id="X1FWB5"/>
<accession>X1FWB5</accession>
<gene>
    <name evidence="1" type="ORF">S01H4_66602</name>
</gene>
<dbReference type="EMBL" id="BART01041345">
    <property type="protein sequence ID" value="GAH25048.1"/>
    <property type="molecule type" value="Genomic_DNA"/>
</dbReference>
<feature type="non-terminal residue" evidence="1">
    <location>
        <position position="68"/>
    </location>
</feature>
<reference evidence="1" key="1">
    <citation type="journal article" date="2014" name="Front. Microbiol.">
        <title>High frequency of phylogenetically diverse reductive dehalogenase-homologous genes in deep subseafloor sedimentary metagenomes.</title>
        <authorList>
            <person name="Kawai M."/>
            <person name="Futagami T."/>
            <person name="Toyoda A."/>
            <person name="Takaki Y."/>
            <person name="Nishi S."/>
            <person name="Hori S."/>
            <person name="Arai W."/>
            <person name="Tsubouchi T."/>
            <person name="Morono Y."/>
            <person name="Uchiyama I."/>
            <person name="Ito T."/>
            <person name="Fujiyama A."/>
            <person name="Inagaki F."/>
            <person name="Takami H."/>
        </authorList>
    </citation>
    <scope>NUCLEOTIDE SEQUENCE</scope>
    <source>
        <strain evidence="1">Expedition CK06-06</strain>
    </source>
</reference>
<protein>
    <submittedName>
        <fullName evidence="1">Uncharacterized protein</fullName>
    </submittedName>
</protein>
<organism evidence="1">
    <name type="scientific">marine sediment metagenome</name>
    <dbReference type="NCBI Taxonomy" id="412755"/>
    <lineage>
        <taxon>unclassified sequences</taxon>
        <taxon>metagenomes</taxon>
        <taxon>ecological metagenomes</taxon>
    </lineage>
</organism>
<proteinExistence type="predicted"/>
<name>X1FWB5_9ZZZZ</name>
<sequence length="68" mass="7588">GEINLTNVEELIKKYIKIGADSPEHLAKNYLEKAPKNIIERFKGYTIFPLILAGIIDGFNPCAFAPII</sequence>
<evidence type="ECO:0000313" key="1">
    <source>
        <dbReference type="EMBL" id="GAH25048.1"/>
    </source>
</evidence>
<comment type="caution">
    <text evidence="1">The sequence shown here is derived from an EMBL/GenBank/DDBJ whole genome shotgun (WGS) entry which is preliminary data.</text>
</comment>